<name>A0A366HSS9_9BACT</name>
<proteinExistence type="predicted"/>
<dbReference type="AlphaFoldDB" id="A0A366HSS9"/>
<reference evidence="1 2" key="1">
    <citation type="submission" date="2018-06" db="EMBL/GenBank/DDBJ databases">
        <title>Genomic Encyclopedia of Type Strains, Phase IV (KMG-IV): sequencing the most valuable type-strain genomes for metagenomic binning, comparative biology and taxonomic classification.</title>
        <authorList>
            <person name="Goeker M."/>
        </authorList>
    </citation>
    <scope>NUCLEOTIDE SEQUENCE [LARGE SCALE GENOMIC DNA]</scope>
    <source>
        <strain evidence="1 2">DSM 25532</strain>
    </source>
</reference>
<comment type="caution">
    <text evidence="1">The sequence shown here is derived from an EMBL/GenBank/DDBJ whole genome shotgun (WGS) entry which is preliminary data.</text>
</comment>
<dbReference type="EMBL" id="QNRR01000002">
    <property type="protein sequence ID" value="RBP46556.1"/>
    <property type="molecule type" value="Genomic_DNA"/>
</dbReference>
<evidence type="ECO:0000313" key="1">
    <source>
        <dbReference type="EMBL" id="RBP46556.1"/>
    </source>
</evidence>
<dbReference type="OrthoDB" id="674567at2"/>
<evidence type="ECO:0008006" key="3">
    <source>
        <dbReference type="Google" id="ProtNLM"/>
    </source>
</evidence>
<keyword evidence="2" id="KW-1185">Reference proteome</keyword>
<accession>A0A366HSS9</accession>
<protein>
    <recommendedName>
        <fullName evidence="3">DUF4268 domain-containing protein</fullName>
    </recommendedName>
</protein>
<evidence type="ECO:0000313" key="2">
    <source>
        <dbReference type="Proteomes" id="UP000253426"/>
    </source>
</evidence>
<organism evidence="1 2">
    <name type="scientific">Roseimicrobium gellanilyticum</name>
    <dbReference type="NCBI Taxonomy" id="748857"/>
    <lineage>
        <taxon>Bacteria</taxon>
        <taxon>Pseudomonadati</taxon>
        <taxon>Verrucomicrobiota</taxon>
        <taxon>Verrucomicrobiia</taxon>
        <taxon>Verrucomicrobiales</taxon>
        <taxon>Verrucomicrobiaceae</taxon>
        <taxon>Roseimicrobium</taxon>
    </lineage>
</organism>
<gene>
    <name evidence="1" type="ORF">DES53_102947</name>
</gene>
<dbReference type="RefSeq" id="WP_147263320.1">
    <property type="nucleotide sequence ID" value="NZ_QNRR01000002.1"/>
</dbReference>
<dbReference type="Proteomes" id="UP000253426">
    <property type="component" value="Unassembled WGS sequence"/>
</dbReference>
<sequence length="165" mass="18832">MKSYASHLVILQSIRDVMSADLMRRHQLRCSACDWMDSAVLKLQKDTWTSEGTGQGIFFSVWLGEKDLQAGRFNYNIHALKTGDLPGHAVKPREFATAFREKFEASGAKSNWPNLSTDYGRQTLMQGWMPLDEVTFQQDVEALIGRFVKVHQVIDALLLERQKRA</sequence>